<protein>
    <submittedName>
        <fullName evidence="1">Uncharacterized protein</fullName>
    </submittedName>
</protein>
<dbReference type="Proteomes" id="UP000828251">
    <property type="component" value="Unassembled WGS sequence"/>
</dbReference>
<reference evidence="1 2" key="1">
    <citation type="journal article" date="2021" name="Plant Biotechnol. J.">
        <title>Multi-omics assisted identification of the key and species-specific regulatory components of drought-tolerant mechanisms in Gossypium stocksii.</title>
        <authorList>
            <person name="Yu D."/>
            <person name="Ke L."/>
            <person name="Zhang D."/>
            <person name="Wu Y."/>
            <person name="Sun Y."/>
            <person name="Mei J."/>
            <person name="Sun J."/>
            <person name="Sun Y."/>
        </authorList>
    </citation>
    <scope>NUCLEOTIDE SEQUENCE [LARGE SCALE GENOMIC DNA]</scope>
    <source>
        <strain evidence="2">cv. E1</strain>
        <tissue evidence="1">Leaf</tissue>
    </source>
</reference>
<keyword evidence="2" id="KW-1185">Reference proteome</keyword>
<comment type="caution">
    <text evidence="1">The sequence shown here is derived from an EMBL/GenBank/DDBJ whole genome shotgun (WGS) entry which is preliminary data.</text>
</comment>
<gene>
    <name evidence="1" type="ORF">J1N35_017751</name>
</gene>
<dbReference type="AlphaFoldDB" id="A0A9D3VMZ0"/>
<sequence>MKTVKLGPVRLNSSEVSELVESSTRLPLMGEVGGASDFMGGASDFKEKEVMQVGQLTKVNVTSRIVRVKKRSKLRQKS</sequence>
<dbReference type="EMBL" id="JAIQCV010000006">
    <property type="protein sequence ID" value="KAH1090494.1"/>
    <property type="molecule type" value="Genomic_DNA"/>
</dbReference>
<proteinExistence type="predicted"/>
<name>A0A9D3VMZ0_9ROSI</name>
<evidence type="ECO:0000313" key="1">
    <source>
        <dbReference type="EMBL" id="KAH1090494.1"/>
    </source>
</evidence>
<organism evidence="1 2">
    <name type="scientific">Gossypium stocksii</name>
    <dbReference type="NCBI Taxonomy" id="47602"/>
    <lineage>
        <taxon>Eukaryota</taxon>
        <taxon>Viridiplantae</taxon>
        <taxon>Streptophyta</taxon>
        <taxon>Embryophyta</taxon>
        <taxon>Tracheophyta</taxon>
        <taxon>Spermatophyta</taxon>
        <taxon>Magnoliopsida</taxon>
        <taxon>eudicotyledons</taxon>
        <taxon>Gunneridae</taxon>
        <taxon>Pentapetalae</taxon>
        <taxon>rosids</taxon>
        <taxon>malvids</taxon>
        <taxon>Malvales</taxon>
        <taxon>Malvaceae</taxon>
        <taxon>Malvoideae</taxon>
        <taxon>Gossypium</taxon>
    </lineage>
</organism>
<accession>A0A9D3VMZ0</accession>
<evidence type="ECO:0000313" key="2">
    <source>
        <dbReference type="Proteomes" id="UP000828251"/>
    </source>
</evidence>